<dbReference type="PANTHER" id="PTHR12241:SF147">
    <property type="entry name" value="TUBULIN POLYGLUTAMYLASE TTLL7"/>
    <property type="match status" value="1"/>
</dbReference>
<keyword evidence="1" id="KW-0436">Ligase</keyword>
<dbReference type="Pfam" id="PF03133">
    <property type="entry name" value="TTL"/>
    <property type="match status" value="1"/>
</dbReference>
<proteinExistence type="predicted"/>
<dbReference type="SUPFAM" id="SSF56059">
    <property type="entry name" value="Glutathione synthetase ATP-binding domain-like"/>
    <property type="match status" value="1"/>
</dbReference>
<sequence>MEAGVVTKKRPIIVCNVGDTQYEVVKHVAEKSLGWHLTDDFLDDDWDIEWTDNSVSPDKLSKMRQYQKINHFPGMYGICKKNYLAWNLNRMSKLFPNDYNFYPKTWVLPGDWIDLKNSWAKNKFFILKPEASSQGRGIFLVNKLEDINPNERFVAQEYLKDPLLIDGLKFDLRIYVLLAGCNPLRVYIHDQGLARLATEPFSPPNVHNMHDMCMHLTNYAVNKNNSKFVFNEDSEADNIGHKRSLASTLDYLQEEGYDTDALMRSIEDIIMKTLCSVQPYLAHLYNSCQPEDNTNSMCFELLGFDVILDKTLKPWVLEVNHSPSFSTDSPLDWKIKKKAIKDSLELLGVMAKNRKKYFLEKKAEAMKRALTGKNIKETKEQKAQMINLAQAARDNWENSHLGGFRKLYPCEDEKYKVFIKGANDIYTELTGTNKARAKKPQDGSQPINLPKAVKQSISKSVSPTVLINKKPNKIPVVFPDINLDRHLAHLQTEDPLYKNDNSPMTTLKKETSTQNKCDNILSRSAKADTPARPDVLETYENRLSLVQHIQEAIYRSNAKYKTFEAPVLQIHSIKLNMPPVKHHEPGFSNGKNIIPKNSGVPTKIRFPDGISLQERKTLNFKFV</sequence>
<dbReference type="OrthoDB" id="202825at2759"/>
<evidence type="ECO:0000313" key="4">
    <source>
        <dbReference type="EMBL" id="OMJ87548.1"/>
    </source>
</evidence>
<accession>A0A1R2CEU4</accession>
<comment type="caution">
    <text evidence="4">The sequence shown here is derived from an EMBL/GenBank/DDBJ whole genome shotgun (WGS) entry which is preliminary data.</text>
</comment>
<dbReference type="PANTHER" id="PTHR12241">
    <property type="entry name" value="TUBULIN POLYGLUTAMYLASE"/>
    <property type="match status" value="1"/>
</dbReference>
<dbReference type="AlphaFoldDB" id="A0A1R2CEU4"/>
<dbReference type="GO" id="GO:0005524">
    <property type="term" value="F:ATP binding"/>
    <property type="evidence" value="ECO:0007669"/>
    <property type="project" value="UniProtKB-KW"/>
</dbReference>
<reference evidence="4 5" key="1">
    <citation type="submission" date="2016-11" db="EMBL/GenBank/DDBJ databases">
        <title>The macronuclear genome of Stentor coeruleus: a giant cell with tiny introns.</title>
        <authorList>
            <person name="Slabodnick M."/>
            <person name="Ruby J.G."/>
            <person name="Reiff S.B."/>
            <person name="Swart E.C."/>
            <person name="Gosai S."/>
            <person name="Prabakaran S."/>
            <person name="Witkowska E."/>
            <person name="Larue G.E."/>
            <person name="Fisher S."/>
            <person name="Freeman R.M."/>
            <person name="Gunawardena J."/>
            <person name="Chu W."/>
            <person name="Stover N.A."/>
            <person name="Gregory B.D."/>
            <person name="Nowacki M."/>
            <person name="Derisi J."/>
            <person name="Roy S.W."/>
            <person name="Marshall W.F."/>
            <person name="Sood P."/>
        </authorList>
    </citation>
    <scope>NUCLEOTIDE SEQUENCE [LARGE SCALE GENOMIC DNA]</scope>
    <source>
        <strain evidence="4">WM001</strain>
    </source>
</reference>
<keyword evidence="2" id="KW-0547">Nucleotide-binding</keyword>
<organism evidence="4 5">
    <name type="scientific">Stentor coeruleus</name>
    <dbReference type="NCBI Taxonomy" id="5963"/>
    <lineage>
        <taxon>Eukaryota</taxon>
        <taxon>Sar</taxon>
        <taxon>Alveolata</taxon>
        <taxon>Ciliophora</taxon>
        <taxon>Postciliodesmatophora</taxon>
        <taxon>Heterotrichea</taxon>
        <taxon>Heterotrichida</taxon>
        <taxon>Stentoridae</taxon>
        <taxon>Stentor</taxon>
    </lineage>
</organism>
<evidence type="ECO:0008006" key="6">
    <source>
        <dbReference type="Google" id="ProtNLM"/>
    </source>
</evidence>
<dbReference type="InterPro" id="IPR004344">
    <property type="entry name" value="TTL/TTLL_fam"/>
</dbReference>
<evidence type="ECO:0000256" key="2">
    <source>
        <dbReference type="ARBA" id="ARBA00022741"/>
    </source>
</evidence>
<keyword evidence="5" id="KW-1185">Reference proteome</keyword>
<dbReference type="GO" id="GO:0000226">
    <property type="term" value="P:microtubule cytoskeleton organization"/>
    <property type="evidence" value="ECO:0007669"/>
    <property type="project" value="TreeGrafter"/>
</dbReference>
<dbReference type="GO" id="GO:0070740">
    <property type="term" value="F:tubulin-glutamic acid ligase activity"/>
    <property type="evidence" value="ECO:0007669"/>
    <property type="project" value="TreeGrafter"/>
</dbReference>
<dbReference type="Gene3D" id="3.30.470.20">
    <property type="entry name" value="ATP-grasp fold, B domain"/>
    <property type="match status" value="1"/>
</dbReference>
<keyword evidence="3" id="KW-0067">ATP-binding</keyword>
<evidence type="ECO:0000313" key="5">
    <source>
        <dbReference type="Proteomes" id="UP000187209"/>
    </source>
</evidence>
<dbReference type="Proteomes" id="UP000187209">
    <property type="component" value="Unassembled WGS sequence"/>
</dbReference>
<dbReference type="PROSITE" id="PS51221">
    <property type="entry name" value="TTL"/>
    <property type="match status" value="1"/>
</dbReference>
<evidence type="ECO:0000256" key="1">
    <source>
        <dbReference type="ARBA" id="ARBA00022598"/>
    </source>
</evidence>
<protein>
    <recommendedName>
        <fullName evidence="6">Tubulin--tyrosine ligase-like protein 9</fullName>
    </recommendedName>
</protein>
<dbReference type="GO" id="GO:0036064">
    <property type="term" value="C:ciliary basal body"/>
    <property type="evidence" value="ECO:0007669"/>
    <property type="project" value="TreeGrafter"/>
</dbReference>
<dbReference type="GO" id="GO:0015631">
    <property type="term" value="F:tubulin binding"/>
    <property type="evidence" value="ECO:0007669"/>
    <property type="project" value="TreeGrafter"/>
</dbReference>
<gene>
    <name evidence="4" type="ORF">SteCoe_10725</name>
</gene>
<dbReference type="EMBL" id="MPUH01000174">
    <property type="protein sequence ID" value="OMJ87548.1"/>
    <property type="molecule type" value="Genomic_DNA"/>
</dbReference>
<evidence type="ECO:0000256" key="3">
    <source>
        <dbReference type="ARBA" id="ARBA00022840"/>
    </source>
</evidence>
<name>A0A1R2CEU4_9CILI</name>